<proteinExistence type="predicted"/>
<protein>
    <submittedName>
        <fullName evidence="2">Uncharacterized protein</fullName>
    </submittedName>
</protein>
<comment type="caution">
    <text evidence="2">The sequence shown here is derived from an EMBL/GenBank/DDBJ whole genome shotgun (WGS) entry which is preliminary data.</text>
</comment>
<reference evidence="2" key="1">
    <citation type="journal article" name="BMC Genomics">
        <title>Long-read sequencing and de novo genome assembly of marine medaka (Oryzias melastigma).</title>
        <authorList>
            <person name="Liang P."/>
            <person name="Saqib H.S.A."/>
            <person name="Ni X."/>
            <person name="Shen Y."/>
        </authorList>
    </citation>
    <scope>NUCLEOTIDE SEQUENCE</scope>
    <source>
        <strain evidence="2">Bigg-433</strain>
    </source>
</reference>
<feature type="region of interest" description="Disordered" evidence="1">
    <location>
        <begin position="89"/>
        <end position="181"/>
    </location>
</feature>
<evidence type="ECO:0000256" key="1">
    <source>
        <dbReference type="SAM" id="MobiDB-lite"/>
    </source>
</evidence>
<name>A0A834KX46_ORYME</name>
<dbReference type="AlphaFoldDB" id="A0A834KX46"/>
<accession>A0A834KX46</accession>
<dbReference type="EMBL" id="WKFB01000128">
    <property type="protein sequence ID" value="KAF6734604.1"/>
    <property type="molecule type" value="Genomic_DNA"/>
</dbReference>
<evidence type="ECO:0000313" key="2">
    <source>
        <dbReference type="EMBL" id="KAF6734604.1"/>
    </source>
</evidence>
<evidence type="ECO:0000313" key="3">
    <source>
        <dbReference type="Proteomes" id="UP000646548"/>
    </source>
</evidence>
<dbReference type="Proteomes" id="UP000646548">
    <property type="component" value="Unassembled WGS sequence"/>
</dbReference>
<feature type="compositionally biased region" description="Low complexity" evidence="1">
    <location>
        <begin position="41"/>
        <end position="51"/>
    </location>
</feature>
<feature type="region of interest" description="Disordered" evidence="1">
    <location>
        <begin position="32"/>
        <end position="66"/>
    </location>
</feature>
<gene>
    <name evidence="2" type="ORF">FQA47_013131</name>
</gene>
<feature type="compositionally biased region" description="Low complexity" evidence="1">
    <location>
        <begin position="89"/>
        <end position="99"/>
    </location>
</feature>
<sequence>MTAFRSPPNQKDIFLLFGNTLTRTDESVLGLEARARRRSRSGSQRPAPRARLALEPVTPPGKTGDVRHKMAGPTGSSPILWHVLVSSASPPAAARPSSPTNALFFGEGGHPDLPSAPVRSRATNWPGNLRGHRVTGPPRQKKKSRISYLSGNSFSFFPRGESPAERVSSRCVPRVSKTSHE</sequence>
<organism evidence="2 3">
    <name type="scientific">Oryzias melastigma</name>
    <name type="common">Marine medaka</name>
    <dbReference type="NCBI Taxonomy" id="30732"/>
    <lineage>
        <taxon>Eukaryota</taxon>
        <taxon>Metazoa</taxon>
        <taxon>Chordata</taxon>
        <taxon>Craniata</taxon>
        <taxon>Vertebrata</taxon>
        <taxon>Euteleostomi</taxon>
        <taxon>Actinopterygii</taxon>
        <taxon>Neopterygii</taxon>
        <taxon>Teleostei</taxon>
        <taxon>Neoteleostei</taxon>
        <taxon>Acanthomorphata</taxon>
        <taxon>Ovalentaria</taxon>
        <taxon>Atherinomorphae</taxon>
        <taxon>Beloniformes</taxon>
        <taxon>Adrianichthyidae</taxon>
        <taxon>Oryziinae</taxon>
        <taxon>Oryzias</taxon>
    </lineage>
</organism>